<dbReference type="STRING" id="1798002.A2478_02345"/>
<dbReference type="InterPro" id="IPR059100">
    <property type="entry name" value="TSP3_bac"/>
</dbReference>
<evidence type="ECO:0000256" key="3">
    <source>
        <dbReference type="ARBA" id="ARBA00022729"/>
    </source>
</evidence>
<sequence>MKKKKIISFLLAGLMLMFALPVYSATSELPVRGRILLQVEEHGEAYYVPVNEYKKYYLGRPDDAFAIMREFGVGISNKDLTNIPIANFNLNVAFDSVRFGDSDEDGLSDAVERSFGTKVNLKDTDGDGFSDYTEIINGYSPLDPKINSKIVTDKRFASKHLGKIFLQVESLGEAWYVNPVDGKRYFLGKPEDAFSIMHYLGLGISNKDINTIPTVVGIR</sequence>
<feature type="signal peptide" evidence="5">
    <location>
        <begin position="1"/>
        <end position="24"/>
    </location>
</feature>
<comment type="subcellular location">
    <subcellularLocation>
        <location evidence="1">Secreted</location>
    </subcellularLocation>
</comment>
<evidence type="ECO:0000313" key="6">
    <source>
        <dbReference type="EMBL" id="OGF33504.1"/>
    </source>
</evidence>
<gene>
    <name evidence="6" type="ORF">A2478_02345</name>
</gene>
<keyword evidence="4" id="KW-0106">Calcium</keyword>
<evidence type="ECO:0000256" key="4">
    <source>
        <dbReference type="ARBA" id="ARBA00022837"/>
    </source>
</evidence>
<evidence type="ECO:0000256" key="2">
    <source>
        <dbReference type="ARBA" id="ARBA00022525"/>
    </source>
</evidence>
<keyword evidence="3 5" id="KW-0732">Signal</keyword>
<feature type="chain" id="PRO_5009521329" description="EF-hand domain-containing protein" evidence="5">
    <location>
        <begin position="25"/>
        <end position="219"/>
    </location>
</feature>
<dbReference type="EMBL" id="MFGJ01000001">
    <property type="protein sequence ID" value="OGF33504.1"/>
    <property type="molecule type" value="Genomic_DNA"/>
</dbReference>
<evidence type="ECO:0000256" key="1">
    <source>
        <dbReference type="ARBA" id="ARBA00004613"/>
    </source>
</evidence>
<proteinExistence type="predicted"/>
<dbReference type="AlphaFoldDB" id="A0A1F5T3G6"/>
<dbReference type="Proteomes" id="UP000179001">
    <property type="component" value="Unassembled WGS sequence"/>
</dbReference>
<organism evidence="6 7">
    <name type="scientific">Candidatus Falkowbacteria bacterium RIFOXYC2_FULL_36_12</name>
    <dbReference type="NCBI Taxonomy" id="1798002"/>
    <lineage>
        <taxon>Bacteria</taxon>
        <taxon>Candidatus Falkowiibacteriota</taxon>
    </lineage>
</organism>
<evidence type="ECO:0000313" key="7">
    <source>
        <dbReference type="Proteomes" id="UP000179001"/>
    </source>
</evidence>
<evidence type="ECO:0008006" key="8">
    <source>
        <dbReference type="Google" id="ProtNLM"/>
    </source>
</evidence>
<protein>
    <recommendedName>
        <fullName evidence="8">EF-hand domain-containing protein</fullName>
    </recommendedName>
</protein>
<dbReference type="Pfam" id="PF18884">
    <property type="entry name" value="TSP3_bac"/>
    <property type="match status" value="2"/>
</dbReference>
<keyword evidence="2" id="KW-0964">Secreted</keyword>
<evidence type="ECO:0000256" key="5">
    <source>
        <dbReference type="SAM" id="SignalP"/>
    </source>
</evidence>
<comment type="caution">
    <text evidence="6">The sequence shown here is derived from an EMBL/GenBank/DDBJ whole genome shotgun (WGS) entry which is preliminary data.</text>
</comment>
<reference evidence="6 7" key="1">
    <citation type="journal article" date="2016" name="Nat. Commun.">
        <title>Thousands of microbial genomes shed light on interconnected biogeochemical processes in an aquifer system.</title>
        <authorList>
            <person name="Anantharaman K."/>
            <person name="Brown C.T."/>
            <person name="Hug L.A."/>
            <person name="Sharon I."/>
            <person name="Castelle C.J."/>
            <person name="Probst A.J."/>
            <person name="Thomas B.C."/>
            <person name="Singh A."/>
            <person name="Wilkins M.J."/>
            <person name="Karaoz U."/>
            <person name="Brodie E.L."/>
            <person name="Williams K.H."/>
            <person name="Hubbard S.S."/>
            <person name="Banfield J.F."/>
        </authorList>
    </citation>
    <scope>NUCLEOTIDE SEQUENCE [LARGE SCALE GENOMIC DNA]</scope>
</reference>
<name>A0A1F5T3G6_9BACT</name>
<accession>A0A1F5T3G6</accession>